<sequence>MPNGETVRTTQIEHLDDEQRRRLLNGINDVLSGRFVPPEPTDRKYPISASCLPSMIPCQTITPYSYTTSYITGVRQLDIELREYFTFFRER</sequence>
<organism evidence="3">
    <name type="scientific">Soboliphyme baturini</name>
    <dbReference type="NCBI Taxonomy" id="241478"/>
    <lineage>
        <taxon>Eukaryota</taxon>
        <taxon>Metazoa</taxon>
        <taxon>Ecdysozoa</taxon>
        <taxon>Nematoda</taxon>
        <taxon>Enoplea</taxon>
        <taxon>Dorylaimia</taxon>
        <taxon>Dioctophymatida</taxon>
        <taxon>Dioctophymatoidea</taxon>
        <taxon>Soboliphymatidae</taxon>
        <taxon>Soboliphyme</taxon>
    </lineage>
</organism>
<name>A0A183J1M0_9BILA</name>
<dbReference type="AlphaFoldDB" id="A0A183J1M0"/>
<protein>
    <submittedName>
        <fullName evidence="3">Transcriptional regulator</fullName>
    </submittedName>
</protein>
<dbReference type="Proteomes" id="UP000270296">
    <property type="component" value="Unassembled WGS sequence"/>
</dbReference>
<dbReference type="WBParaSite" id="SBAD_0001011801-mRNA-1">
    <property type="protein sequence ID" value="SBAD_0001011801-mRNA-1"/>
    <property type="gene ID" value="SBAD_0001011801"/>
</dbReference>
<gene>
    <name evidence="1" type="ORF">SBAD_LOCUS9768</name>
</gene>
<dbReference type="EMBL" id="UZAM01013141">
    <property type="protein sequence ID" value="VDP25788.1"/>
    <property type="molecule type" value="Genomic_DNA"/>
</dbReference>
<evidence type="ECO:0000313" key="1">
    <source>
        <dbReference type="EMBL" id="VDP25788.1"/>
    </source>
</evidence>
<evidence type="ECO:0000313" key="2">
    <source>
        <dbReference type="Proteomes" id="UP000270296"/>
    </source>
</evidence>
<reference evidence="3" key="1">
    <citation type="submission" date="2016-06" db="UniProtKB">
        <authorList>
            <consortium name="WormBaseParasite"/>
        </authorList>
    </citation>
    <scope>IDENTIFICATION</scope>
</reference>
<proteinExistence type="predicted"/>
<keyword evidence="2" id="KW-1185">Reference proteome</keyword>
<reference evidence="1 2" key="2">
    <citation type="submission" date="2018-11" db="EMBL/GenBank/DDBJ databases">
        <authorList>
            <consortium name="Pathogen Informatics"/>
        </authorList>
    </citation>
    <scope>NUCLEOTIDE SEQUENCE [LARGE SCALE GENOMIC DNA]</scope>
</reference>
<accession>A0A183J1M0</accession>
<evidence type="ECO:0000313" key="3">
    <source>
        <dbReference type="WBParaSite" id="SBAD_0001011801-mRNA-1"/>
    </source>
</evidence>